<keyword evidence="1" id="KW-0677">Repeat</keyword>
<dbReference type="AlphaFoldDB" id="A0AAW0QYJ0"/>
<feature type="transmembrane region" description="Helical" evidence="3">
    <location>
        <begin position="203"/>
        <end position="223"/>
    </location>
</feature>
<dbReference type="SMART" id="SM00248">
    <property type="entry name" value="ANK"/>
    <property type="match status" value="5"/>
</dbReference>
<keyword evidence="2" id="KW-0040">ANK repeat</keyword>
<reference evidence="4 5" key="1">
    <citation type="submission" date="2023-01" db="EMBL/GenBank/DDBJ databases">
        <title>Analysis of 21 Apiospora genomes using comparative genomics revels a genus with tremendous synthesis potential of carbohydrate active enzymes and secondary metabolites.</title>
        <authorList>
            <person name="Sorensen T."/>
        </authorList>
    </citation>
    <scope>NUCLEOTIDE SEQUENCE [LARGE SCALE GENOMIC DNA]</scope>
    <source>
        <strain evidence="4 5">CBS 117206</strain>
    </source>
</reference>
<keyword evidence="5" id="KW-1185">Reference proteome</keyword>
<keyword evidence="3" id="KW-1133">Transmembrane helix</keyword>
<keyword evidence="3" id="KW-0812">Transmembrane</keyword>
<dbReference type="EMBL" id="JAQQWP010000006">
    <property type="protein sequence ID" value="KAK8115416.1"/>
    <property type="molecule type" value="Genomic_DNA"/>
</dbReference>
<evidence type="ECO:0000256" key="2">
    <source>
        <dbReference type="ARBA" id="ARBA00023043"/>
    </source>
</evidence>
<dbReference type="InterPro" id="IPR002110">
    <property type="entry name" value="Ankyrin_rpt"/>
</dbReference>
<dbReference type="SUPFAM" id="SSF48403">
    <property type="entry name" value="Ankyrin repeat"/>
    <property type="match status" value="1"/>
</dbReference>
<dbReference type="Gene3D" id="1.25.40.20">
    <property type="entry name" value="Ankyrin repeat-containing domain"/>
    <property type="match status" value="1"/>
</dbReference>
<evidence type="ECO:0000256" key="1">
    <source>
        <dbReference type="ARBA" id="ARBA00022737"/>
    </source>
</evidence>
<dbReference type="PANTHER" id="PTHR24198">
    <property type="entry name" value="ANKYRIN REPEAT AND PROTEIN KINASE DOMAIN-CONTAINING PROTEIN"/>
    <property type="match status" value="1"/>
</dbReference>
<organism evidence="4 5">
    <name type="scientific">Apiospora kogelbergensis</name>
    <dbReference type="NCBI Taxonomy" id="1337665"/>
    <lineage>
        <taxon>Eukaryota</taxon>
        <taxon>Fungi</taxon>
        <taxon>Dikarya</taxon>
        <taxon>Ascomycota</taxon>
        <taxon>Pezizomycotina</taxon>
        <taxon>Sordariomycetes</taxon>
        <taxon>Xylariomycetidae</taxon>
        <taxon>Amphisphaeriales</taxon>
        <taxon>Apiosporaceae</taxon>
        <taxon>Apiospora</taxon>
    </lineage>
</organism>
<protein>
    <recommendedName>
        <fullName evidence="6">Ankyrin repeat-containing protein</fullName>
    </recommendedName>
</protein>
<evidence type="ECO:0000256" key="3">
    <source>
        <dbReference type="SAM" id="Phobius"/>
    </source>
</evidence>
<proteinExistence type="predicted"/>
<dbReference type="PANTHER" id="PTHR24198:SF165">
    <property type="entry name" value="ANKYRIN REPEAT-CONTAINING PROTEIN-RELATED"/>
    <property type="match status" value="1"/>
</dbReference>
<name>A0AAW0QYJ0_9PEZI</name>
<feature type="transmembrane region" description="Helical" evidence="3">
    <location>
        <begin position="324"/>
        <end position="344"/>
    </location>
</feature>
<dbReference type="InterPro" id="IPR036770">
    <property type="entry name" value="Ankyrin_rpt-contain_sf"/>
</dbReference>
<gene>
    <name evidence="4" type="ORF">PG999_007485</name>
</gene>
<evidence type="ECO:0008006" key="6">
    <source>
        <dbReference type="Google" id="ProtNLM"/>
    </source>
</evidence>
<feature type="transmembrane region" description="Helical" evidence="3">
    <location>
        <begin position="13"/>
        <end position="35"/>
    </location>
</feature>
<evidence type="ECO:0000313" key="4">
    <source>
        <dbReference type="EMBL" id="KAK8115416.1"/>
    </source>
</evidence>
<feature type="transmembrane region" description="Helical" evidence="3">
    <location>
        <begin position="148"/>
        <end position="171"/>
    </location>
</feature>
<accession>A0AAW0QYJ0</accession>
<keyword evidence="3" id="KW-0472">Membrane</keyword>
<comment type="caution">
    <text evidence="4">The sequence shown here is derived from an EMBL/GenBank/DDBJ whole genome shotgun (WGS) entry which is preliminary data.</text>
</comment>
<sequence length="811" mass="90623">MTCIDVGAANPDIAGLGIILSFTIQAGLSFFLSGWSTWIESRLREREAQRIKKQRRDENKKYKGTGILDAFFGGISQDNEMQMMLDHTRLDGDRKIELIDRVLRTIGDTQLLNGQQGTPTIHVYDVVNLTGVSAAAAVTTTFKRPDGFFFSAVLLIVYTCLYLAFTILFGLKLQSWDDGSSGRCYNASRTSDPTAAHPLVDHIYLGITAFYLFGSLAMCRSVAPDTFRDAIKGLGQSFTAMVERLDQIDRPGPRFMADFSKLMIESWKTLERLISKYRVLQVVFATFLPRQIKLKPSFSDSSNNTSRVEYILEFYQANRNASPYIARVTILTLALAQYPVHGYMVYALRASNEKFLSGSSENEWGFGQIVAMTLVGSTLFECFKAWADVFRLIILTIVRDQGRQSMLSRTVCRAFSEEILNAVILARIIDDVVEPEEIVVPPPPPYIDVQRLEPHFDLTARYLHHRVRTDGPDTHAWILTVRETSDLLAKHTASWEDPVPLEKIQSSACLFLAVNAGALVYYVILQSMAPPYTKEHRPGGMWENCLAVAAWMQDLKLIRSLLDSNATASDADASPDPFSFFGRPSWAAAANGNMALWEFFTNRGALPFEPTYEWTGFLHLGKSPIGAAAYMGHDSMVRMILQASHYQAREDVDRATKYAAYGNRPQVLRTLLEHYRHAHGEAELLVLLDHSLVRWSCRRGAPDTTRVLLEYGANPEATNTEPRSCLQLATATGDAMTVKALLDAGAALEAPRFRLLRGIDIDSYRRELNTPRGKGMSALDLAKKRHYVDIVRLIEEKGGTKDGSGLEGASE</sequence>
<evidence type="ECO:0000313" key="5">
    <source>
        <dbReference type="Proteomes" id="UP001392437"/>
    </source>
</evidence>
<dbReference type="Proteomes" id="UP001392437">
    <property type="component" value="Unassembled WGS sequence"/>
</dbReference>